<sequence>MRTILKPIQVIYTIYAIITFLGIMFLILPPIILATLIFGRVKGGNIVFYFLRFWAHAWFPLIGIWVSRIYKAPRKKEPCIYVVNHSSYLDAAIAVKVMRLPFRPLGKVELVKVPFFGIIYKASVVAVDRKTAVGRAKSVREMIAMLKEGVSVLIFPEGTFNKSDNPLGTFHNGAFKIAIETQTPIKPVVYVDSKFRLKKVNLTSLAPGKCRVVFLPEIPVEGLTIEDLPALKQKTYEIMDAAMREYHEYPALQTV</sequence>
<dbReference type="InterPro" id="IPR002123">
    <property type="entry name" value="Plipid/glycerol_acylTrfase"/>
</dbReference>
<dbReference type="EMBL" id="CP023777">
    <property type="protein sequence ID" value="ATL49567.1"/>
    <property type="molecule type" value="Genomic_DNA"/>
</dbReference>
<keyword evidence="4" id="KW-1133">Transmembrane helix</keyword>
<feature type="domain" description="Phospholipid/glycerol acyltransferase" evidence="5">
    <location>
        <begin position="79"/>
        <end position="193"/>
    </location>
</feature>
<dbReference type="Pfam" id="PF01553">
    <property type="entry name" value="Acyltransferase"/>
    <property type="match status" value="1"/>
</dbReference>
<protein>
    <submittedName>
        <fullName evidence="6">1-acyl-sn-glycerol-3-phosphate acyltransferase</fullName>
    </submittedName>
</protein>
<dbReference type="SUPFAM" id="SSF69593">
    <property type="entry name" value="Glycerol-3-phosphate (1)-acyltransferase"/>
    <property type="match status" value="1"/>
</dbReference>
<keyword evidence="3 6" id="KW-0012">Acyltransferase</keyword>
<dbReference type="Proteomes" id="UP000220133">
    <property type="component" value="Chromosome"/>
</dbReference>
<comment type="pathway">
    <text evidence="1">Lipid metabolism.</text>
</comment>
<dbReference type="GO" id="GO:0003841">
    <property type="term" value="F:1-acylglycerol-3-phosphate O-acyltransferase activity"/>
    <property type="evidence" value="ECO:0007669"/>
    <property type="project" value="TreeGrafter"/>
</dbReference>
<keyword evidence="2 6" id="KW-0808">Transferase</keyword>
<dbReference type="KEGG" id="cbae:COR50_21630"/>
<dbReference type="SMART" id="SM00563">
    <property type="entry name" value="PlsC"/>
    <property type="match status" value="1"/>
</dbReference>
<feature type="transmembrane region" description="Helical" evidence="4">
    <location>
        <begin position="12"/>
        <end position="40"/>
    </location>
</feature>
<evidence type="ECO:0000256" key="2">
    <source>
        <dbReference type="ARBA" id="ARBA00022679"/>
    </source>
</evidence>
<dbReference type="CDD" id="cd07989">
    <property type="entry name" value="LPLAT_AGPAT-like"/>
    <property type="match status" value="1"/>
</dbReference>
<gene>
    <name evidence="6" type="ORF">COR50_21630</name>
</gene>
<keyword evidence="7" id="KW-1185">Reference proteome</keyword>
<dbReference type="RefSeq" id="WP_098195934.1">
    <property type="nucleotide sequence ID" value="NZ_CP023777.1"/>
</dbReference>
<dbReference type="GO" id="GO:0006654">
    <property type="term" value="P:phosphatidic acid biosynthetic process"/>
    <property type="evidence" value="ECO:0007669"/>
    <property type="project" value="TreeGrafter"/>
</dbReference>
<organism evidence="6 7">
    <name type="scientific">Chitinophaga caeni</name>
    <dbReference type="NCBI Taxonomy" id="2029983"/>
    <lineage>
        <taxon>Bacteria</taxon>
        <taxon>Pseudomonadati</taxon>
        <taxon>Bacteroidota</taxon>
        <taxon>Chitinophagia</taxon>
        <taxon>Chitinophagales</taxon>
        <taxon>Chitinophagaceae</taxon>
        <taxon>Chitinophaga</taxon>
    </lineage>
</organism>
<accession>A0A291R043</accession>
<feature type="transmembrane region" description="Helical" evidence="4">
    <location>
        <begin position="46"/>
        <end position="66"/>
    </location>
</feature>
<evidence type="ECO:0000256" key="4">
    <source>
        <dbReference type="SAM" id="Phobius"/>
    </source>
</evidence>
<dbReference type="PANTHER" id="PTHR10434">
    <property type="entry name" value="1-ACYL-SN-GLYCEROL-3-PHOSPHATE ACYLTRANSFERASE"/>
    <property type="match status" value="1"/>
</dbReference>
<evidence type="ECO:0000256" key="1">
    <source>
        <dbReference type="ARBA" id="ARBA00005189"/>
    </source>
</evidence>
<evidence type="ECO:0000259" key="5">
    <source>
        <dbReference type="SMART" id="SM00563"/>
    </source>
</evidence>
<keyword evidence="4" id="KW-0472">Membrane</keyword>
<evidence type="ECO:0000313" key="6">
    <source>
        <dbReference type="EMBL" id="ATL49567.1"/>
    </source>
</evidence>
<evidence type="ECO:0000313" key="7">
    <source>
        <dbReference type="Proteomes" id="UP000220133"/>
    </source>
</evidence>
<reference evidence="6 7" key="1">
    <citation type="submission" date="2017-10" db="EMBL/GenBank/DDBJ databases">
        <title>Paenichitinophaga pekingensis gen. nov., sp. nov., isolated from activated sludge.</title>
        <authorList>
            <person name="Jin D."/>
            <person name="Kong X."/>
            <person name="Deng Y."/>
            <person name="Bai Z."/>
        </authorList>
    </citation>
    <scope>NUCLEOTIDE SEQUENCE [LARGE SCALE GENOMIC DNA]</scope>
    <source>
        <strain evidence="6 7">13</strain>
    </source>
</reference>
<evidence type="ECO:0000256" key="3">
    <source>
        <dbReference type="ARBA" id="ARBA00023315"/>
    </source>
</evidence>
<dbReference type="OrthoDB" id="9803035at2"/>
<dbReference type="AlphaFoldDB" id="A0A291R043"/>
<proteinExistence type="predicted"/>
<dbReference type="PANTHER" id="PTHR10434:SF11">
    <property type="entry name" value="1-ACYL-SN-GLYCEROL-3-PHOSPHATE ACYLTRANSFERASE"/>
    <property type="match status" value="1"/>
</dbReference>
<keyword evidence="4" id="KW-0812">Transmembrane</keyword>
<name>A0A291R043_9BACT</name>